<proteinExistence type="predicted"/>
<dbReference type="AlphaFoldDB" id="A0AAV4PKM6"/>
<comment type="caution">
    <text evidence="1">The sequence shown here is derived from an EMBL/GenBank/DDBJ whole genome shotgun (WGS) entry which is preliminary data.</text>
</comment>
<evidence type="ECO:0000313" key="2">
    <source>
        <dbReference type="Proteomes" id="UP001054945"/>
    </source>
</evidence>
<accession>A0AAV4PKM6</accession>
<dbReference type="Proteomes" id="UP001054945">
    <property type="component" value="Unassembled WGS sequence"/>
</dbReference>
<dbReference type="EMBL" id="BPLR01004707">
    <property type="protein sequence ID" value="GIX96863.1"/>
    <property type="molecule type" value="Genomic_DNA"/>
</dbReference>
<keyword evidence="2" id="KW-1185">Reference proteome</keyword>
<protein>
    <submittedName>
        <fullName evidence="1">Uncharacterized protein</fullName>
    </submittedName>
</protein>
<gene>
    <name evidence="1" type="ORF">CEXT_571651</name>
</gene>
<organism evidence="1 2">
    <name type="scientific">Caerostris extrusa</name>
    <name type="common">Bark spider</name>
    <name type="synonym">Caerostris bankana</name>
    <dbReference type="NCBI Taxonomy" id="172846"/>
    <lineage>
        <taxon>Eukaryota</taxon>
        <taxon>Metazoa</taxon>
        <taxon>Ecdysozoa</taxon>
        <taxon>Arthropoda</taxon>
        <taxon>Chelicerata</taxon>
        <taxon>Arachnida</taxon>
        <taxon>Araneae</taxon>
        <taxon>Araneomorphae</taxon>
        <taxon>Entelegynae</taxon>
        <taxon>Araneoidea</taxon>
        <taxon>Araneidae</taxon>
        <taxon>Caerostris</taxon>
    </lineage>
</organism>
<evidence type="ECO:0000313" key="1">
    <source>
        <dbReference type="EMBL" id="GIX96863.1"/>
    </source>
</evidence>
<name>A0AAV4PKM6_CAEEX</name>
<sequence>MFWPLVQLGIRVRRRLLVLGAAPPSDIDMMPTQPKMLHESSFRDEGKALNQNSEAFHSAESAPASVMQLRQKADRRMLALTCPDN</sequence>
<reference evidence="1 2" key="1">
    <citation type="submission" date="2021-06" db="EMBL/GenBank/DDBJ databases">
        <title>Caerostris extrusa draft genome.</title>
        <authorList>
            <person name="Kono N."/>
            <person name="Arakawa K."/>
        </authorList>
    </citation>
    <scope>NUCLEOTIDE SEQUENCE [LARGE SCALE GENOMIC DNA]</scope>
</reference>